<dbReference type="RefSeq" id="WP_188982142.1">
    <property type="nucleotide sequence ID" value="NZ_BMPO01000002.1"/>
</dbReference>
<dbReference type="Proteomes" id="UP000635983">
    <property type="component" value="Unassembled WGS sequence"/>
</dbReference>
<keyword evidence="3" id="KW-0677">Repeat</keyword>
<reference evidence="5" key="2">
    <citation type="submission" date="2020-09" db="EMBL/GenBank/DDBJ databases">
        <authorList>
            <person name="Sun Q."/>
            <person name="Ohkuma M."/>
        </authorList>
    </citation>
    <scope>NUCLEOTIDE SEQUENCE</scope>
    <source>
        <strain evidence="5">JCM 30078</strain>
    </source>
</reference>
<keyword evidence="4" id="KW-0802">TPR repeat</keyword>
<evidence type="ECO:0000256" key="1">
    <source>
        <dbReference type="ARBA" id="ARBA00005857"/>
    </source>
</evidence>
<dbReference type="InterPro" id="IPR011990">
    <property type="entry name" value="TPR-like_helical_dom_sf"/>
</dbReference>
<gene>
    <name evidence="5" type="ORF">GCM10009304_11040</name>
</gene>
<reference evidence="5" key="1">
    <citation type="journal article" date="2014" name="Int. J. Syst. Evol. Microbiol.">
        <title>Complete genome sequence of Corynebacterium casei LMG S-19264T (=DSM 44701T), isolated from a smear-ripened cheese.</title>
        <authorList>
            <consortium name="US DOE Joint Genome Institute (JGI-PGF)"/>
            <person name="Walter F."/>
            <person name="Albersmeier A."/>
            <person name="Kalinowski J."/>
            <person name="Ruckert C."/>
        </authorList>
    </citation>
    <scope>NUCLEOTIDE SEQUENCE</scope>
    <source>
        <strain evidence="5">JCM 30078</strain>
    </source>
</reference>
<protein>
    <recommendedName>
        <fullName evidence="2">Tetratricopeptide repeat protein 38</fullName>
    </recommendedName>
</protein>
<name>A0A917PQ08_9PSED</name>
<evidence type="ECO:0000313" key="6">
    <source>
        <dbReference type="Proteomes" id="UP000635983"/>
    </source>
</evidence>
<dbReference type="SUPFAM" id="SSF48452">
    <property type="entry name" value="TPR-like"/>
    <property type="match status" value="1"/>
</dbReference>
<organism evidence="5 6">
    <name type="scientific">Pseudomonas matsuisoli</name>
    <dbReference type="NCBI Taxonomy" id="1515666"/>
    <lineage>
        <taxon>Bacteria</taxon>
        <taxon>Pseudomonadati</taxon>
        <taxon>Pseudomonadota</taxon>
        <taxon>Gammaproteobacteria</taxon>
        <taxon>Pseudomonadales</taxon>
        <taxon>Pseudomonadaceae</taxon>
        <taxon>Pseudomonas</taxon>
    </lineage>
</organism>
<dbReference type="AlphaFoldDB" id="A0A917PQ08"/>
<comment type="similarity">
    <text evidence="1">Belongs to the TTC38 family.</text>
</comment>
<evidence type="ECO:0000256" key="3">
    <source>
        <dbReference type="ARBA" id="ARBA00022737"/>
    </source>
</evidence>
<proteinExistence type="inferred from homology"/>
<evidence type="ECO:0000313" key="5">
    <source>
        <dbReference type="EMBL" id="GGJ86798.1"/>
    </source>
</evidence>
<sequence>MAFTDQRDLAISTISTNAAELYNTGIDLLLSLWPGADQTLDLAINADPNFALAHAAKARLYAIGARPSEAKVSIAHAKDLVMRYGDARERSHVETLWFAINGLSDKALDHALAHVNKWPRDVLIFGLPLGAFGLFAFSGMSDHDHARVELCERYSRHFSEDDWWFLTYRGWSHTENGSLSIGREKTQRALELRKENANAAHALAHTFYECGASSEAEELIASWLPSYDRSGILHGHIAWHGALTALEQGDALSALRYYDRYVSPAVSNGTPVNIISDSASFLWRFQAYGNEVMPALWQEAADYASAYFQQPGFPFADFHMSLIASHTGAGDSVETRVAGLSEMVQRDALPAGAVVPALCLAAQAFSSGDYHTCMDVLEPHIGEVVRIGGSGAQREIVEDMLLISYLRTDEIDKSKLLLNARLHRRPSTRDTRWLSDLQV</sequence>
<dbReference type="PANTHER" id="PTHR16263">
    <property type="entry name" value="TETRATRICOPEPTIDE REPEAT PROTEIN 38"/>
    <property type="match status" value="1"/>
</dbReference>
<evidence type="ECO:0000256" key="2">
    <source>
        <dbReference type="ARBA" id="ARBA00019992"/>
    </source>
</evidence>
<accession>A0A917PQ08</accession>
<dbReference type="PANTHER" id="PTHR16263:SF4">
    <property type="entry name" value="TETRATRICOPEPTIDE REPEAT PROTEIN 38"/>
    <property type="match status" value="1"/>
</dbReference>
<dbReference type="InterPro" id="IPR033891">
    <property type="entry name" value="TTC38"/>
</dbReference>
<comment type="caution">
    <text evidence="5">The sequence shown here is derived from an EMBL/GenBank/DDBJ whole genome shotgun (WGS) entry which is preliminary data.</text>
</comment>
<dbReference type="EMBL" id="BMPO01000002">
    <property type="protein sequence ID" value="GGJ86798.1"/>
    <property type="molecule type" value="Genomic_DNA"/>
</dbReference>
<evidence type="ECO:0000256" key="4">
    <source>
        <dbReference type="ARBA" id="ARBA00022803"/>
    </source>
</evidence>
<dbReference type="Gene3D" id="1.25.40.10">
    <property type="entry name" value="Tetratricopeptide repeat domain"/>
    <property type="match status" value="1"/>
</dbReference>
<keyword evidence="6" id="KW-1185">Reference proteome</keyword>
<dbReference type="CDD" id="cd05804">
    <property type="entry name" value="StaR_like"/>
    <property type="match status" value="1"/>
</dbReference>